<evidence type="ECO:0000256" key="1">
    <source>
        <dbReference type="SAM" id="MobiDB-lite"/>
    </source>
</evidence>
<dbReference type="AlphaFoldDB" id="A0A6J4IKK7"/>
<feature type="non-terminal residue" evidence="2">
    <location>
        <position position="51"/>
    </location>
</feature>
<evidence type="ECO:0000313" key="2">
    <source>
        <dbReference type="EMBL" id="CAA9252968.1"/>
    </source>
</evidence>
<reference evidence="2" key="1">
    <citation type="submission" date="2020-02" db="EMBL/GenBank/DDBJ databases">
        <authorList>
            <person name="Meier V. D."/>
        </authorList>
    </citation>
    <scope>NUCLEOTIDE SEQUENCE</scope>
    <source>
        <strain evidence="2">AVDCRST_MAG54</strain>
    </source>
</reference>
<name>A0A6J4IKK7_9PSEU</name>
<proteinExistence type="predicted"/>
<feature type="region of interest" description="Disordered" evidence="1">
    <location>
        <begin position="1"/>
        <end position="51"/>
    </location>
</feature>
<dbReference type="EMBL" id="CADCTH010000276">
    <property type="protein sequence ID" value="CAA9252968.1"/>
    <property type="molecule type" value="Genomic_DNA"/>
</dbReference>
<feature type="non-terminal residue" evidence="2">
    <location>
        <position position="1"/>
    </location>
</feature>
<sequence>VRPAGAVIPAARQRRRHPAVAAHRPAPAQQRAVHRGRQPALRLPRVQPGDA</sequence>
<organism evidence="2">
    <name type="scientific">uncultured Actinomycetospora sp</name>
    <dbReference type="NCBI Taxonomy" id="1135996"/>
    <lineage>
        <taxon>Bacteria</taxon>
        <taxon>Bacillati</taxon>
        <taxon>Actinomycetota</taxon>
        <taxon>Actinomycetes</taxon>
        <taxon>Pseudonocardiales</taxon>
        <taxon>Pseudonocardiaceae</taxon>
        <taxon>Actinomycetospora</taxon>
        <taxon>environmental samples</taxon>
    </lineage>
</organism>
<feature type="compositionally biased region" description="Low complexity" evidence="1">
    <location>
        <begin position="19"/>
        <end position="31"/>
    </location>
</feature>
<protein>
    <submittedName>
        <fullName evidence="2">Uncharacterized protein</fullName>
    </submittedName>
</protein>
<gene>
    <name evidence="2" type="ORF">AVDCRST_MAG54-2092</name>
</gene>
<accession>A0A6J4IKK7</accession>